<evidence type="ECO:0000313" key="3">
    <source>
        <dbReference type="Proteomes" id="UP000799770"/>
    </source>
</evidence>
<keyword evidence="1" id="KW-0812">Transmembrane</keyword>
<dbReference type="OrthoDB" id="5216128at2759"/>
<dbReference type="InterPro" id="IPR025363">
    <property type="entry name" value="DUF4267"/>
</dbReference>
<accession>A0A6A5ZM02</accession>
<keyword evidence="1" id="KW-1133">Transmembrane helix</keyword>
<evidence type="ECO:0000313" key="2">
    <source>
        <dbReference type="EMBL" id="KAF2119867.1"/>
    </source>
</evidence>
<dbReference type="Pfam" id="PF14087">
    <property type="entry name" value="DUF4267"/>
    <property type="match status" value="1"/>
</dbReference>
<dbReference type="EMBL" id="ML977314">
    <property type="protein sequence ID" value="KAF2119867.1"/>
    <property type="molecule type" value="Genomic_DNA"/>
</dbReference>
<protein>
    <submittedName>
        <fullName evidence="2">Uncharacterized protein</fullName>
    </submittedName>
</protein>
<dbReference type="AlphaFoldDB" id="A0A6A5ZM02"/>
<evidence type="ECO:0000256" key="1">
    <source>
        <dbReference type="SAM" id="Phobius"/>
    </source>
</evidence>
<proteinExistence type="predicted"/>
<gene>
    <name evidence="2" type="ORF">BDV96DRAFT_641739</name>
</gene>
<keyword evidence="3" id="KW-1185">Reference proteome</keyword>
<dbReference type="Proteomes" id="UP000799770">
    <property type="component" value="Unassembled WGS sequence"/>
</dbReference>
<reference evidence="2" key="1">
    <citation type="journal article" date="2020" name="Stud. Mycol.">
        <title>101 Dothideomycetes genomes: a test case for predicting lifestyles and emergence of pathogens.</title>
        <authorList>
            <person name="Haridas S."/>
            <person name="Albert R."/>
            <person name="Binder M."/>
            <person name="Bloem J."/>
            <person name="Labutti K."/>
            <person name="Salamov A."/>
            <person name="Andreopoulos B."/>
            <person name="Baker S."/>
            <person name="Barry K."/>
            <person name="Bills G."/>
            <person name="Bluhm B."/>
            <person name="Cannon C."/>
            <person name="Castanera R."/>
            <person name="Culley D."/>
            <person name="Daum C."/>
            <person name="Ezra D."/>
            <person name="Gonzalez J."/>
            <person name="Henrissat B."/>
            <person name="Kuo A."/>
            <person name="Liang C."/>
            <person name="Lipzen A."/>
            <person name="Lutzoni F."/>
            <person name="Magnuson J."/>
            <person name="Mondo S."/>
            <person name="Nolan M."/>
            <person name="Ohm R."/>
            <person name="Pangilinan J."/>
            <person name="Park H.-J."/>
            <person name="Ramirez L."/>
            <person name="Alfaro M."/>
            <person name="Sun H."/>
            <person name="Tritt A."/>
            <person name="Yoshinaga Y."/>
            <person name="Zwiers L.-H."/>
            <person name="Turgeon B."/>
            <person name="Goodwin S."/>
            <person name="Spatafora J."/>
            <person name="Crous P."/>
            <person name="Grigoriev I."/>
        </authorList>
    </citation>
    <scope>NUCLEOTIDE SEQUENCE</scope>
    <source>
        <strain evidence="2">CBS 627.86</strain>
    </source>
</reference>
<organism evidence="2 3">
    <name type="scientific">Lophiotrema nucula</name>
    <dbReference type="NCBI Taxonomy" id="690887"/>
    <lineage>
        <taxon>Eukaryota</taxon>
        <taxon>Fungi</taxon>
        <taxon>Dikarya</taxon>
        <taxon>Ascomycota</taxon>
        <taxon>Pezizomycotina</taxon>
        <taxon>Dothideomycetes</taxon>
        <taxon>Pleosporomycetidae</taxon>
        <taxon>Pleosporales</taxon>
        <taxon>Lophiotremataceae</taxon>
        <taxon>Lophiotrema</taxon>
    </lineage>
</organism>
<sequence length="185" mass="18998">MASFLSLATTVFGTITLGFGVHYIVNPAAAIYNFSPAITTPTQPNDVRTMKAILLLFGAKDVFVGIALLSAVLYGRPKMRGILRLALGLCAAYDGYVMKNLTGTGEWNHWGYGSMQTPPAAAPPNPAKPAAPRKSAAALGAARPGVPVAATKAAAMLVNRAARAPGPPNAAIIAVLSAVGVYVVP</sequence>
<keyword evidence="1" id="KW-0472">Membrane</keyword>
<feature type="transmembrane region" description="Helical" evidence="1">
    <location>
        <begin position="52"/>
        <end position="74"/>
    </location>
</feature>
<name>A0A6A5ZM02_9PLEO</name>